<proteinExistence type="predicted"/>
<gene>
    <name evidence="1" type="ORF">IC610_19280</name>
</gene>
<dbReference type="EMBL" id="JACYFS010000011">
    <property type="protein sequence ID" value="MBD8084556.1"/>
    <property type="molecule type" value="Genomic_DNA"/>
</dbReference>
<comment type="caution">
    <text evidence="1">The sequence shown here is derived from an EMBL/GenBank/DDBJ whole genome shotgun (WGS) entry which is preliminary data.</text>
</comment>
<dbReference type="Proteomes" id="UP000637299">
    <property type="component" value="Unassembled WGS sequence"/>
</dbReference>
<name>A0ABR8ZGW3_9FLAO</name>
<organism evidence="1 2">
    <name type="scientific">Chryseobacterium caseinilyticum</name>
    <dbReference type="NCBI Taxonomy" id="2771428"/>
    <lineage>
        <taxon>Bacteria</taxon>
        <taxon>Pseudomonadati</taxon>
        <taxon>Bacteroidota</taxon>
        <taxon>Flavobacteriia</taxon>
        <taxon>Flavobacteriales</taxon>
        <taxon>Weeksellaceae</taxon>
        <taxon>Chryseobacterium group</taxon>
        <taxon>Chryseobacterium</taxon>
    </lineage>
</organism>
<keyword evidence="2" id="KW-1185">Reference proteome</keyword>
<accession>A0ABR8ZGW3</accession>
<protein>
    <submittedName>
        <fullName evidence="1">Uncharacterized protein</fullName>
    </submittedName>
</protein>
<dbReference type="RefSeq" id="WP_191738413.1">
    <property type="nucleotide sequence ID" value="NZ_JACYFS010000011.1"/>
</dbReference>
<reference evidence="1 2" key="1">
    <citation type="submission" date="2020-09" db="EMBL/GenBank/DDBJ databases">
        <title>Genome seq and assembly of Chryseobacterium sp.</title>
        <authorList>
            <person name="Chhetri G."/>
        </authorList>
    </citation>
    <scope>NUCLEOTIDE SEQUENCE [LARGE SCALE GENOMIC DNA]</scope>
    <source>
        <strain evidence="1 2">GCR10</strain>
    </source>
</reference>
<evidence type="ECO:0000313" key="1">
    <source>
        <dbReference type="EMBL" id="MBD8084556.1"/>
    </source>
</evidence>
<evidence type="ECO:0000313" key="2">
    <source>
        <dbReference type="Proteomes" id="UP000637299"/>
    </source>
</evidence>
<sequence length="252" mass="27061">MAHQKGIFKITGTIGDVTFYKSKDGYLVREKGGIDAKRIATDPAFQRTRENGMEFGRAGKAGKILRAALRPLLTNVKSSGMASRMTQIMMKVIQADTVSQRGLRNVIDGEAELLTGFDFNQTGALATTIHAPYTSSIDRATGEMTVSIDPFVPVDMITAPQGTTHFKITSGGAEVDFEQETFANAQESTAVLPYSVAATTLIAHTLSLPANSTKPLFLALGIEFYQDINGSMYALKNGSYNPLAIIKVDGGV</sequence>